<keyword evidence="6" id="KW-0812">Transmembrane</keyword>
<keyword evidence="1" id="KW-0134">Cell wall</keyword>
<feature type="transmembrane region" description="Helical" evidence="6">
    <location>
        <begin position="96"/>
        <end position="114"/>
    </location>
</feature>
<proteinExistence type="predicted"/>
<organism evidence="9">
    <name type="scientific">Candidatus Enterococcus clewellii</name>
    <dbReference type="NCBI Taxonomy" id="1834193"/>
    <lineage>
        <taxon>Bacteria</taxon>
        <taxon>Bacillati</taxon>
        <taxon>Bacillota</taxon>
        <taxon>Bacilli</taxon>
        <taxon>Lactobacillales</taxon>
        <taxon>Enterococcaceae</taxon>
        <taxon>Enterococcus</taxon>
    </lineage>
</organism>
<keyword evidence="2" id="KW-0964">Secreted</keyword>
<evidence type="ECO:0000259" key="8">
    <source>
        <dbReference type="Pfam" id="PF00746"/>
    </source>
</evidence>
<feature type="signal peptide" evidence="7">
    <location>
        <begin position="1"/>
        <end position="23"/>
    </location>
</feature>
<feature type="domain" description="Gram-positive cocci surface proteins LPxTG" evidence="8">
    <location>
        <begin position="80"/>
        <end position="119"/>
    </location>
</feature>
<keyword evidence="4" id="KW-0572">Peptidoglycan-anchor</keyword>
<dbReference type="NCBIfam" id="TIGR01167">
    <property type="entry name" value="LPXTG_anchor"/>
    <property type="match status" value="1"/>
</dbReference>
<evidence type="ECO:0000256" key="2">
    <source>
        <dbReference type="ARBA" id="ARBA00022525"/>
    </source>
</evidence>
<feature type="chain" id="PRO_5039603179" description="Gram-positive cocci surface proteins LPxTG domain-containing protein" evidence="7">
    <location>
        <begin position="24"/>
        <end position="127"/>
    </location>
</feature>
<evidence type="ECO:0000256" key="1">
    <source>
        <dbReference type="ARBA" id="ARBA00022512"/>
    </source>
</evidence>
<gene>
    <name evidence="10" type="ORF">A5888_003453</name>
    <name evidence="9" type="ORF">A5888_003747</name>
</gene>
<keyword evidence="6" id="KW-0472">Membrane</keyword>
<accession>A0A242K1W6</accession>
<evidence type="ECO:0000256" key="7">
    <source>
        <dbReference type="SAM" id="SignalP"/>
    </source>
</evidence>
<evidence type="ECO:0000313" key="11">
    <source>
        <dbReference type="Proteomes" id="UP000195141"/>
    </source>
</evidence>
<evidence type="ECO:0000313" key="9">
    <source>
        <dbReference type="EMBL" id="OTP11648.1"/>
    </source>
</evidence>
<feature type="region of interest" description="Disordered" evidence="5">
    <location>
        <begin position="47"/>
        <end position="90"/>
    </location>
</feature>
<dbReference type="Proteomes" id="UP000195141">
    <property type="component" value="Chromosome"/>
</dbReference>
<dbReference type="Pfam" id="PF00746">
    <property type="entry name" value="Gram_pos_anchor"/>
    <property type="match status" value="1"/>
</dbReference>
<protein>
    <recommendedName>
        <fullName evidence="8">Gram-positive cocci surface proteins LPxTG domain-containing protein</fullName>
    </recommendedName>
</protein>
<evidence type="ECO:0000256" key="6">
    <source>
        <dbReference type="SAM" id="Phobius"/>
    </source>
</evidence>
<dbReference type="EMBL" id="CP147247">
    <property type="protein sequence ID" value="WYJ91685.1"/>
    <property type="molecule type" value="Genomic_DNA"/>
</dbReference>
<evidence type="ECO:0000256" key="3">
    <source>
        <dbReference type="ARBA" id="ARBA00022729"/>
    </source>
</evidence>
<dbReference type="InterPro" id="IPR019931">
    <property type="entry name" value="LPXTG_anchor"/>
</dbReference>
<name>A0A242K1W6_9ENTE</name>
<keyword evidence="6" id="KW-1133">Transmembrane helix</keyword>
<dbReference type="AlphaFoldDB" id="A0A242K1W6"/>
<feature type="compositionally biased region" description="Low complexity" evidence="5">
    <location>
        <begin position="53"/>
        <end position="90"/>
    </location>
</feature>
<keyword evidence="3 7" id="KW-0732">Signal</keyword>
<dbReference type="EMBL" id="NGMM01000007">
    <property type="protein sequence ID" value="OTP11648.1"/>
    <property type="molecule type" value="Genomic_DNA"/>
</dbReference>
<reference evidence="10" key="2">
    <citation type="submission" date="2017-05" db="EMBL/GenBank/DDBJ databases">
        <authorList>
            <consortium name="The Broad Institute Genomics Platform"/>
            <consortium name="The Broad Institute Genomic Center for Infectious Diseases"/>
            <person name="Earl A."/>
            <person name="Manson A."/>
            <person name="Schwartman J."/>
            <person name="Gilmore M."/>
            <person name="Abouelleil A."/>
            <person name="Cao P."/>
            <person name="Chapman S."/>
            <person name="Cusick C."/>
            <person name="Shea T."/>
            <person name="Young S."/>
            <person name="Neafsey D."/>
            <person name="Nusbaum C."/>
            <person name="Birren B."/>
        </authorList>
    </citation>
    <scope>NUCLEOTIDE SEQUENCE</scope>
    <source>
        <strain evidence="10">9E7_DIV0242</strain>
    </source>
</reference>
<keyword evidence="11" id="KW-1185">Reference proteome</keyword>
<sequence>MRKNKIVLCVLVVLSFLSLTPLAASATSEKESEKSVSVQTNGAITFESEKTIDSSTLPPTKTDPTSDSTSMVEKPTGGTTKPGGSYPSTGELVKRGVTIAGAVFIVLAGLLFFWKRKKEEEKEGVNR</sequence>
<evidence type="ECO:0000256" key="4">
    <source>
        <dbReference type="ARBA" id="ARBA00023088"/>
    </source>
</evidence>
<reference evidence="9" key="1">
    <citation type="submission" date="2017-05" db="EMBL/GenBank/DDBJ databases">
        <title>The Genome Sequence of Enterococcus sp. 9E7_DIV0242.</title>
        <authorList>
            <consortium name="The Broad Institute Genomics Platform"/>
            <consortium name="The Broad Institute Genomic Center for Infectious Diseases"/>
            <person name="Earl A."/>
            <person name="Manson A."/>
            <person name="Schwartman J."/>
            <person name="Gilmore M."/>
            <person name="Abouelleil A."/>
            <person name="Cao P."/>
            <person name="Chapman S."/>
            <person name="Cusick C."/>
            <person name="Shea T."/>
            <person name="Young S."/>
            <person name="Neafsey D."/>
            <person name="Nusbaum C."/>
            <person name="Birren B."/>
        </authorList>
    </citation>
    <scope>NUCLEOTIDE SEQUENCE [LARGE SCALE GENOMIC DNA]</scope>
    <source>
        <strain evidence="9">9E7_DIV0242</strain>
    </source>
</reference>
<evidence type="ECO:0000256" key="5">
    <source>
        <dbReference type="SAM" id="MobiDB-lite"/>
    </source>
</evidence>
<reference evidence="10" key="3">
    <citation type="submission" date="2024-03" db="EMBL/GenBank/DDBJ databases">
        <title>The Genome Sequence of Enterococcus sp. DIV0242b.</title>
        <authorList>
            <consortium name="The Broad Institute Genomics Platform"/>
            <consortium name="The Broad Institute Microbial Omics Core"/>
            <consortium name="The Broad Institute Genomic Center for Infectious Diseases"/>
            <person name="Earl A."/>
            <person name="Manson A."/>
            <person name="Gilmore M."/>
            <person name="Schwartman J."/>
            <person name="Shea T."/>
            <person name="Abouelleil A."/>
            <person name="Cao P."/>
            <person name="Chapman S."/>
            <person name="Cusick C."/>
            <person name="Young S."/>
            <person name="Neafsey D."/>
            <person name="Nusbaum C."/>
            <person name="Birren B."/>
        </authorList>
    </citation>
    <scope>NUCLEOTIDE SEQUENCE</scope>
    <source>
        <strain evidence="10">9E7_DIV0242</strain>
    </source>
</reference>
<evidence type="ECO:0000313" key="10">
    <source>
        <dbReference type="EMBL" id="WYJ91685.1"/>
    </source>
</evidence>